<evidence type="ECO:0000313" key="2">
    <source>
        <dbReference type="Proteomes" id="UP001358586"/>
    </source>
</evidence>
<evidence type="ECO:0000313" key="1">
    <source>
        <dbReference type="EMBL" id="KAK5803759.1"/>
    </source>
</evidence>
<name>A0ABR0NQY1_GOSAR</name>
<reference evidence="1 2" key="1">
    <citation type="submission" date="2023-03" db="EMBL/GenBank/DDBJ databases">
        <title>WGS of Gossypium arboreum.</title>
        <authorList>
            <person name="Yu D."/>
        </authorList>
    </citation>
    <scope>NUCLEOTIDE SEQUENCE [LARGE SCALE GENOMIC DNA]</scope>
    <source>
        <tissue evidence="1">Leaf</tissue>
    </source>
</reference>
<protein>
    <submittedName>
        <fullName evidence="1">Uncharacterized protein</fullName>
    </submittedName>
</protein>
<accession>A0ABR0NQY1</accession>
<keyword evidence="2" id="KW-1185">Reference proteome</keyword>
<proteinExistence type="predicted"/>
<comment type="caution">
    <text evidence="1">The sequence shown here is derived from an EMBL/GenBank/DDBJ whole genome shotgun (WGS) entry which is preliminary data.</text>
</comment>
<gene>
    <name evidence="1" type="ORF">PVK06_031408</name>
</gene>
<dbReference type="EMBL" id="JARKNE010000009">
    <property type="protein sequence ID" value="KAK5803759.1"/>
    <property type="molecule type" value="Genomic_DNA"/>
</dbReference>
<sequence length="101" mass="11521">MREVKASYSEDIIDARWWDNPLNISSPVAHKGKVEAELLAIKQAVEIFANSEWVGSKEIGIVRPFKDIDRFKSLIGNVRLVFAYREVNSWEDSLAKSGIDR</sequence>
<dbReference type="Proteomes" id="UP001358586">
    <property type="component" value="Chromosome 9"/>
</dbReference>
<organism evidence="1 2">
    <name type="scientific">Gossypium arboreum</name>
    <name type="common">Tree cotton</name>
    <name type="synonym">Gossypium nanking</name>
    <dbReference type="NCBI Taxonomy" id="29729"/>
    <lineage>
        <taxon>Eukaryota</taxon>
        <taxon>Viridiplantae</taxon>
        <taxon>Streptophyta</taxon>
        <taxon>Embryophyta</taxon>
        <taxon>Tracheophyta</taxon>
        <taxon>Spermatophyta</taxon>
        <taxon>Magnoliopsida</taxon>
        <taxon>eudicotyledons</taxon>
        <taxon>Gunneridae</taxon>
        <taxon>Pentapetalae</taxon>
        <taxon>rosids</taxon>
        <taxon>malvids</taxon>
        <taxon>Malvales</taxon>
        <taxon>Malvaceae</taxon>
        <taxon>Malvoideae</taxon>
        <taxon>Gossypium</taxon>
    </lineage>
</organism>